<evidence type="ECO:0000256" key="1">
    <source>
        <dbReference type="SAM" id="MobiDB-lite"/>
    </source>
</evidence>
<evidence type="ECO:0000313" key="2">
    <source>
        <dbReference type="EMBL" id="MBW0497871.1"/>
    </source>
</evidence>
<protein>
    <submittedName>
        <fullName evidence="2">Uncharacterized protein</fullName>
    </submittedName>
</protein>
<name>A0A9Q3DCE4_9BASI</name>
<gene>
    <name evidence="2" type="ORF">O181_037586</name>
</gene>
<keyword evidence="3" id="KW-1185">Reference proteome</keyword>
<feature type="compositionally biased region" description="Polar residues" evidence="1">
    <location>
        <begin position="27"/>
        <end position="42"/>
    </location>
</feature>
<organism evidence="2 3">
    <name type="scientific">Austropuccinia psidii MF-1</name>
    <dbReference type="NCBI Taxonomy" id="1389203"/>
    <lineage>
        <taxon>Eukaryota</taxon>
        <taxon>Fungi</taxon>
        <taxon>Dikarya</taxon>
        <taxon>Basidiomycota</taxon>
        <taxon>Pucciniomycotina</taxon>
        <taxon>Pucciniomycetes</taxon>
        <taxon>Pucciniales</taxon>
        <taxon>Sphaerophragmiaceae</taxon>
        <taxon>Austropuccinia</taxon>
    </lineage>
</organism>
<dbReference type="Proteomes" id="UP000765509">
    <property type="component" value="Unassembled WGS sequence"/>
</dbReference>
<feature type="compositionally biased region" description="Polar residues" evidence="1">
    <location>
        <begin position="1"/>
        <end position="13"/>
    </location>
</feature>
<dbReference type="EMBL" id="AVOT02014433">
    <property type="protein sequence ID" value="MBW0497871.1"/>
    <property type="molecule type" value="Genomic_DNA"/>
</dbReference>
<sequence length="115" mass="12857">MESTIIQTSNQRDQGVPCQKEGGDQGRSPSSFYQQTPSQPTSQRREEEQEKELEEAIFPKLQDSKNPKRCNGQCPQHGQSLHGIQGKGGTKNKTTSFPKLITLSEDVENTLPEKK</sequence>
<feature type="region of interest" description="Disordered" evidence="1">
    <location>
        <begin position="1"/>
        <end position="97"/>
    </location>
</feature>
<dbReference type="AlphaFoldDB" id="A0A9Q3DCE4"/>
<proteinExistence type="predicted"/>
<evidence type="ECO:0000313" key="3">
    <source>
        <dbReference type="Proteomes" id="UP000765509"/>
    </source>
</evidence>
<comment type="caution">
    <text evidence="2">The sequence shown here is derived from an EMBL/GenBank/DDBJ whole genome shotgun (WGS) entry which is preliminary data.</text>
</comment>
<reference evidence="2" key="1">
    <citation type="submission" date="2021-03" db="EMBL/GenBank/DDBJ databases">
        <title>Draft genome sequence of rust myrtle Austropuccinia psidii MF-1, a brazilian biotype.</title>
        <authorList>
            <person name="Quecine M.C."/>
            <person name="Pachon D.M.R."/>
            <person name="Bonatelli M.L."/>
            <person name="Correr F.H."/>
            <person name="Franceschini L.M."/>
            <person name="Leite T.F."/>
            <person name="Margarido G.R.A."/>
            <person name="Almeida C.A."/>
            <person name="Ferrarezi J.A."/>
            <person name="Labate C.A."/>
        </authorList>
    </citation>
    <scope>NUCLEOTIDE SEQUENCE</scope>
    <source>
        <strain evidence="2">MF-1</strain>
    </source>
</reference>
<accession>A0A9Q3DCE4</accession>